<keyword evidence="1" id="KW-0472">Membrane</keyword>
<proteinExistence type="predicted"/>
<dbReference type="KEGG" id="dov:DSCO28_69360"/>
<evidence type="ECO:0000256" key="1">
    <source>
        <dbReference type="SAM" id="Phobius"/>
    </source>
</evidence>
<gene>
    <name evidence="2" type="ORF">DSCO28_69360</name>
</gene>
<name>A0A5K8A276_9BACT</name>
<organism evidence="2 3">
    <name type="scientific">Desulfosarcina ovata subsp. sediminis</name>
    <dbReference type="NCBI Taxonomy" id="885957"/>
    <lineage>
        <taxon>Bacteria</taxon>
        <taxon>Pseudomonadati</taxon>
        <taxon>Thermodesulfobacteriota</taxon>
        <taxon>Desulfobacteria</taxon>
        <taxon>Desulfobacterales</taxon>
        <taxon>Desulfosarcinaceae</taxon>
        <taxon>Desulfosarcina</taxon>
    </lineage>
</organism>
<keyword evidence="1" id="KW-1133">Transmembrane helix</keyword>
<dbReference type="RefSeq" id="WP_155325683.1">
    <property type="nucleotide sequence ID" value="NZ_AP021876.1"/>
</dbReference>
<keyword evidence="1" id="KW-0812">Transmembrane</keyword>
<evidence type="ECO:0008006" key="4">
    <source>
        <dbReference type="Google" id="ProtNLM"/>
    </source>
</evidence>
<evidence type="ECO:0000313" key="2">
    <source>
        <dbReference type="EMBL" id="BBO86370.1"/>
    </source>
</evidence>
<dbReference type="EMBL" id="AP021876">
    <property type="protein sequence ID" value="BBO86370.1"/>
    <property type="molecule type" value="Genomic_DNA"/>
</dbReference>
<protein>
    <recommendedName>
        <fullName evidence="4">FeoB-associated Cys-rich membrane protein</fullName>
    </recommendedName>
</protein>
<dbReference type="Pfam" id="PF12669">
    <property type="entry name" value="FeoB_associated"/>
    <property type="match status" value="1"/>
</dbReference>
<sequence length="59" mass="6252">METFIVGGIVLVAAIYVVRMFYRGFVRKENCACGCSGCSLADSCDSPLPGDTPSDRSAD</sequence>
<feature type="transmembrane region" description="Helical" evidence="1">
    <location>
        <begin position="6"/>
        <end position="22"/>
    </location>
</feature>
<reference evidence="2 3" key="1">
    <citation type="submission" date="2019-11" db="EMBL/GenBank/DDBJ databases">
        <title>Comparative genomics of hydrocarbon-degrading Desulfosarcina strains.</title>
        <authorList>
            <person name="Watanabe M."/>
            <person name="Kojima H."/>
            <person name="Fukui M."/>
        </authorList>
    </citation>
    <scope>NUCLEOTIDE SEQUENCE [LARGE SCALE GENOMIC DNA]</scope>
    <source>
        <strain evidence="2 3">28bB2T</strain>
    </source>
</reference>
<evidence type="ECO:0000313" key="3">
    <source>
        <dbReference type="Proteomes" id="UP000425960"/>
    </source>
</evidence>
<accession>A0A5K8A276</accession>
<dbReference type="Proteomes" id="UP000425960">
    <property type="component" value="Chromosome"/>
</dbReference>
<dbReference type="AlphaFoldDB" id="A0A5K8A276"/>